<protein>
    <recommendedName>
        <fullName evidence="12">Golgin candidate 2</fullName>
    </recommendedName>
</protein>
<dbReference type="GO" id="GO:0000139">
    <property type="term" value="C:Golgi membrane"/>
    <property type="evidence" value="ECO:0007669"/>
    <property type="project" value="UniProtKB-SubCell"/>
</dbReference>
<evidence type="ECO:0000256" key="9">
    <source>
        <dbReference type="SAM" id="Phobius"/>
    </source>
</evidence>
<feature type="region of interest" description="Disordered" evidence="8">
    <location>
        <begin position="196"/>
        <end position="231"/>
    </location>
</feature>
<evidence type="ECO:0000256" key="2">
    <source>
        <dbReference type="ARBA" id="ARBA00022692"/>
    </source>
</evidence>
<dbReference type="InterPro" id="IPR019177">
    <property type="entry name" value="Golgin_subfamily_A_member_5"/>
</dbReference>
<gene>
    <name evidence="10" type="ORF">ACH5RR_024900</name>
</gene>
<keyword evidence="4" id="KW-0333">Golgi apparatus</keyword>
<feature type="coiled-coil region" evidence="7">
    <location>
        <begin position="530"/>
        <end position="557"/>
    </location>
</feature>
<comment type="caution">
    <text evidence="10">The sequence shown here is derived from an EMBL/GenBank/DDBJ whole genome shotgun (WGS) entry which is preliminary data.</text>
</comment>
<keyword evidence="3 9" id="KW-1133">Transmembrane helix</keyword>
<evidence type="ECO:0000313" key="11">
    <source>
        <dbReference type="Proteomes" id="UP001630127"/>
    </source>
</evidence>
<evidence type="ECO:0000313" key="10">
    <source>
        <dbReference type="EMBL" id="KAL3512183.1"/>
    </source>
</evidence>
<sequence>MAGWISSKLKFAEDFLHQIDQQAADSLKKNEKQRSDEDLGLETSKKPSEIKPLLKDQLKKKTVENHDNFNVVNSSINSNSNYSVSSYSRVKEGGELGNSKFSSPKENRSNLTDNDWTELLSVPSKKVVLGGNRNSNGVSGVRHERRDGRMQGSLGTGRNVVALDGKRSQKGQTRVLKSERKLDVKVENKMIGDGLENVEGKASDGGDVSRSSISSGEVLLNDDGSGERGGLDLKALNVNVVGESKDEGVKGNEVQLQVKDDLVNIDGKVELGNGVNDDARLTSATRGVDGSRVSSRISASAKGSSSSPSNEESDLETDSGSSSDSESEREREERRKRRQQILAEKAAAKAIEAIKLRENNVAKLEGEKQSLEKILEEQAKQQVLEASELQTTMMETMEAVELEKQKHNNTRMEALACLAKLETRSADLARSLASAQKNLEVETNRVSALRQQIELKEAALEELRRTISSTHHSSYNLAAASKGVELEREILEAEYSFLMDKGGRLQEKAKALETSIESTKRELEHPTEVEVELKRRLNQLTDHLIQKQAQVEALSSEKAMLLFKIEAVSRSLDEKKSMLDSADLPSTSSRGDLESGAWVLPNSKLRPLLRERLQSGKQHLGSLVQQLDSIYCAGATFLRRNSTARIWSLVYLVCLHLWVIYIFLSHSPASNEARSGAVVSLENINNTGGD</sequence>
<organism evidence="10 11">
    <name type="scientific">Cinchona calisaya</name>
    <dbReference type="NCBI Taxonomy" id="153742"/>
    <lineage>
        <taxon>Eukaryota</taxon>
        <taxon>Viridiplantae</taxon>
        <taxon>Streptophyta</taxon>
        <taxon>Embryophyta</taxon>
        <taxon>Tracheophyta</taxon>
        <taxon>Spermatophyta</taxon>
        <taxon>Magnoliopsida</taxon>
        <taxon>eudicotyledons</taxon>
        <taxon>Gunneridae</taxon>
        <taxon>Pentapetalae</taxon>
        <taxon>asterids</taxon>
        <taxon>lamiids</taxon>
        <taxon>Gentianales</taxon>
        <taxon>Rubiaceae</taxon>
        <taxon>Cinchonoideae</taxon>
        <taxon>Cinchoneae</taxon>
        <taxon>Cinchona</taxon>
    </lineage>
</organism>
<dbReference type="PANTHER" id="PTHR13815">
    <property type="entry name" value="GOLGIN-84"/>
    <property type="match status" value="1"/>
</dbReference>
<keyword evidence="6 9" id="KW-0472">Membrane</keyword>
<evidence type="ECO:0000256" key="6">
    <source>
        <dbReference type="ARBA" id="ARBA00023136"/>
    </source>
</evidence>
<feature type="coiled-coil region" evidence="7">
    <location>
        <begin position="418"/>
        <end position="466"/>
    </location>
</feature>
<feature type="region of interest" description="Disordered" evidence="8">
    <location>
        <begin position="269"/>
        <end position="339"/>
    </location>
</feature>
<evidence type="ECO:0000256" key="3">
    <source>
        <dbReference type="ARBA" id="ARBA00022989"/>
    </source>
</evidence>
<feature type="compositionally biased region" description="Basic and acidic residues" evidence="8">
    <location>
        <begin position="26"/>
        <end position="61"/>
    </location>
</feature>
<dbReference type="Pfam" id="PF09787">
    <property type="entry name" value="Golgin_A5"/>
    <property type="match status" value="1"/>
</dbReference>
<dbReference type="PANTHER" id="PTHR13815:SF5">
    <property type="entry name" value="GOLGIN CANDIDATE 2"/>
    <property type="match status" value="1"/>
</dbReference>
<dbReference type="Proteomes" id="UP001630127">
    <property type="component" value="Unassembled WGS sequence"/>
</dbReference>
<keyword evidence="11" id="KW-1185">Reference proteome</keyword>
<keyword evidence="2 9" id="KW-0812">Transmembrane</keyword>
<name>A0ABD2YZ63_9GENT</name>
<evidence type="ECO:0000256" key="8">
    <source>
        <dbReference type="SAM" id="MobiDB-lite"/>
    </source>
</evidence>
<feature type="region of interest" description="Disordered" evidence="8">
    <location>
        <begin position="25"/>
        <end position="61"/>
    </location>
</feature>
<comment type="subcellular location">
    <subcellularLocation>
        <location evidence="1">Golgi apparatus membrane</location>
    </subcellularLocation>
</comment>
<dbReference type="AlphaFoldDB" id="A0ABD2YZ63"/>
<dbReference type="EMBL" id="JBJUIK010000011">
    <property type="protein sequence ID" value="KAL3512183.1"/>
    <property type="molecule type" value="Genomic_DNA"/>
</dbReference>
<feature type="compositionally biased region" description="Low complexity" evidence="8">
    <location>
        <begin position="294"/>
        <end position="310"/>
    </location>
</feature>
<feature type="transmembrane region" description="Helical" evidence="9">
    <location>
        <begin position="646"/>
        <end position="664"/>
    </location>
</feature>
<evidence type="ECO:0008006" key="12">
    <source>
        <dbReference type="Google" id="ProtNLM"/>
    </source>
</evidence>
<accession>A0ABD2YZ63</accession>
<proteinExistence type="predicted"/>
<reference evidence="10 11" key="1">
    <citation type="submission" date="2024-11" db="EMBL/GenBank/DDBJ databases">
        <title>A near-complete genome assembly of Cinchona calisaya.</title>
        <authorList>
            <person name="Lian D.C."/>
            <person name="Zhao X.W."/>
            <person name="Wei L."/>
        </authorList>
    </citation>
    <scope>NUCLEOTIDE SEQUENCE [LARGE SCALE GENOMIC DNA]</scope>
    <source>
        <tissue evidence="10">Nenye</tissue>
    </source>
</reference>
<evidence type="ECO:0000256" key="7">
    <source>
        <dbReference type="SAM" id="Coils"/>
    </source>
</evidence>
<evidence type="ECO:0000256" key="5">
    <source>
        <dbReference type="ARBA" id="ARBA00023054"/>
    </source>
</evidence>
<evidence type="ECO:0000256" key="1">
    <source>
        <dbReference type="ARBA" id="ARBA00004394"/>
    </source>
</evidence>
<evidence type="ECO:0000256" key="4">
    <source>
        <dbReference type="ARBA" id="ARBA00023034"/>
    </source>
</evidence>
<keyword evidence="5 7" id="KW-0175">Coiled coil</keyword>